<feature type="compositionally biased region" description="Low complexity" evidence="1">
    <location>
        <begin position="193"/>
        <end position="216"/>
    </location>
</feature>
<feature type="signal peptide" evidence="2">
    <location>
        <begin position="1"/>
        <end position="27"/>
    </location>
</feature>
<reference evidence="3 4" key="1">
    <citation type="submission" date="2020-08" db="EMBL/GenBank/DDBJ databases">
        <title>Sequencing the genomes of 1000 actinobacteria strains.</title>
        <authorList>
            <person name="Klenk H.-P."/>
        </authorList>
    </citation>
    <scope>NUCLEOTIDE SEQUENCE [LARGE SCALE GENOMIC DNA]</scope>
    <source>
        <strain evidence="3 4">DSM 45823</strain>
    </source>
</reference>
<accession>A0A7W3MWM7</accession>
<dbReference type="PROSITE" id="PS51257">
    <property type="entry name" value="PROKAR_LIPOPROTEIN"/>
    <property type="match status" value="1"/>
</dbReference>
<evidence type="ECO:0000256" key="2">
    <source>
        <dbReference type="SAM" id="SignalP"/>
    </source>
</evidence>
<dbReference type="InterPro" id="IPR036182">
    <property type="entry name" value="PCuAC_sf"/>
</dbReference>
<dbReference type="AlphaFoldDB" id="A0A7W3MWM7"/>
<dbReference type="EMBL" id="JACJII010000001">
    <property type="protein sequence ID" value="MBA9003261.1"/>
    <property type="molecule type" value="Genomic_DNA"/>
</dbReference>
<dbReference type="Proteomes" id="UP000539313">
    <property type="component" value="Unassembled WGS sequence"/>
</dbReference>
<feature type="chain" id="PRO_5030812685" evidence="2">
    <location>
        <begin position="28"/>
        <end position="232"/>
    </location>
</feature>
<comment type="caution">
    <text evidence="3">The sequence shown here is derived from an EMBL/GenBank/DDBJ whole genome shotgun (WGS) entry which is preliminary data.</text>
</comment>
<dbReference type="Gene3D" id="2.60.40.1890">
    <property type="entry name" value="PCu(A)C copper chaperone"/>
    <property type="match status" value="1"/>
</dbReference>
<evidence type="ECO:0000313" key="4">
    <source>
        <dbReference type="Proteomes" id="UP000539313"/>
    </source>
</evidence>
<dbReference type="RefSeq" id="WP_182705061.1">
    <property type="nucleotide sequence ID" value="NZ_JACJII010000001.1"/>
</dbReference>
<protein>
    <submittedName>
        <fullName evidence="3">Copper(I)-binding protein</fullName>
    </submittedName>
</protein>
<dbReference type="SUPFAM" id="SSF110087">
    <property type="entry name" value="DR1885-like metal-binding protein"/>
    <property type="match status" value="1"/>
</dbReference>
<organism evidence="3 4">
    <name type="scientific">Thermomonospora cellulosilytica</name>
    <dbReference type="NCBI Taxonomy" id="1411118"/>
    <lineage>
        <taxon>Bacteria</taxon>
        <taxon>Bacillati</taxon>
        <taxon>Actinomycetota</taxon>
        <taxon>Actinomycetes</taxon>
        <taxon>Streptosporangiales</taxon>
        <taxon>Thermomonosporaceae</taxon>
        <taxon>Thermomonospora</taxon>
    </lineage>
</organism>
<proteinExistence type="predicted"/>
<name>A0A7W3MWM7_9ACTN</name>
<keyword evidence="2" id="KW-0732">Signal</keyword>
<feature type="region of interest" description="Disordered" evidence="1">
    <location>
        <begin position="181"/>
        <end position="232"/>
    </location>
</feature>
<evidence type="ECO:0000313" key="3">
    <source>
        <dbReference type="EMBL" id="MBA9003261.1"/>
    </source>
</evidence>
<keyword evidence="4" id="KW-1185">Reference proteome</keyword>
<dbReference type="Pfam" id="PF04314">
    <property type="entry name" value="PCuAC"/>
    <property type="match status" value="1"/>
</dbReference>
<dbReference type="InterPro" id="IPR007410">
    <property type="entry name" value="LpqE-like"/>
</dbReference>
<sequence>MIRNSRRVFALTVAGAVAFAPVMSGCAAGHTPQTAMPTQLTEGINVTVPQGAKRSEIDIRNMFVLGPAAGATAAPGSAVPLYATLINQVQGRPDRLVSVTSPDVTRVQIAGGAVALPAADQQGGQAVRLVTQPGQAPQVILQGIRTPLIGGEDIELTLRFERAGSITVPVPVVPAQDEYASYSPVPTTPASPSPTGTRRPGVTTSPTVGDTAVPGTPGTPVPTPTVPSASPH</sequence>
<gene>
    <name evidence="3" type="ORF">HNR21_002143</name>
</gene>
<evidence type="ECO:0000256" key="1">
    <source>
        <dbReference type="SAM" id="MobiDB-lite"/>
    </source>
</evidence>